<evidence type="ECO:0000313" key="2">
    <source>
        <dbReference type="EMBL" id="MCI88143.1"/>
    </source>
</evidence>
<dbReference type="AlphaFoldDB" id="A0A392VL09"/>
<name>A0A392VL09_9FABA</name>
<evidence type="ECO:0000313" key="3">
    <source>
        <dbReference type="Proteomes" id="UP000265520"/>
    </source>
</evidence>
<reference evidence="2 3" key="1">
    <citation type="journal article" date="2018" name="Front. Plant Sci.">
        <title>Red Clover (Trifolium pratense) and Zigzag Clover (T. medium) - A Picture of Genomic Similarities and Differences.</title>
        <authorList>
            <person name="Dluhosova J."/>
            <person name="Istvanek J."/>
            <person name="Nedelnik J."/>
            <person name="Repkova J."/>
        </authorList>
    </citation>
    <scope>NUCLEOTIDE SEQUENCE [LARGE SCALE GENOMIC DNA]</scope>
    <source>
        <strain evidence="3">cv. 10/8</strain>
        <tissue evidence="2">Leaf</tissue>
    </source>
</reference>
<keyword evidence="3" id="KW-1185">Reference proteome</keyword>
<accession>A0A392VL09</accession>
<feature type="non-terminal residue" evidence="2">
    <location>
        <position position="59"/>
    </location>
</feature>
<comment type="caution">
    <text evidence="2">The sequence shown here is derived from an EMBL/GenBank/DDBJ whole genome shotgun (WGS) entry which is preliminary data.</text>
</comment>
<organism evidence="2 3">
    <name type="scientific">Trifolium medium</name>
    <dbReference type="NCBI Taxonomy" id="97028"/>
    <lineage>
        <taxon>Eukaryota</taxon>
        <taxon>Viridiplantae</taxon>
        <taxon>Streptophyta</taxon>
        <taxon>Embryophyta</taxon>
        <taxon>Tracheophyta</taxon>
        <taxon>Spermatophyta</taxon>
        <taxon>Magnoliopsida</taxon>
        <taxon>eudicotyledons</taxon>
        <taxon>Gunneridae</taxon>
        <taxon>Pentapetalae</taxon>
        <taxon>rosids</taxon>
        <taxon>fabids</taxon>
        <taxon>Fabales</taxon>
        <taxon>Fabaceae</taxon>
        <taxon>Papilionoideae</taxon>
        <taxon>50 kb inversion clade</taxon>
        <taxon>NPAAA clade</taxon>
        <taxon>Hologalegina</taxon>
        <taxon>IRL clade</taxon>
        <taxon>Trifolieae</taxon>
        <taxon>Trifolium</taxon>
    </lineage>
</organism>
<proteinExistence type="predicted"/>
<feature type="domain" description="Retrotransposon Copia-like N-terminal" evidence="1">
    <location>
        <begin position="23"/>
        <end position="58"/>
    </location>
</feature>
<sequence>MASSENNKSKKPNSSAAIHMHEVLTPERLDGNNYDEWSLNAQNKIRGRKRWGYVTGTKA</sequence>
<dbReference type="InterPro" id="IPR029472">
    <property type="entry name" value="Copia-like_N"/>
</dbReference>
<protein>
    <submittedName>
        <fullName evidence="2">Beta-galactosidase</fullName>
    </submittedName>
</protein>
<dbReference type="Pfam" id="PF14244">
    <property type="entry name" value="Retrotran_gag_3"/>
    <property type="match status" value="1"/>
</dbReference>
<dbReference type="EMBL" id="LXQA011185144">
    <property type="protein sequence ID" value="MCI88143.1"/>
    <property type="molecule type" value="Genomic_DNA"/>
</dbReference>
<evidence type="ECO:0000259" key="1">
    <source>
        <dbReference type="Pfam" id="PF14244"/>
    </source>
</evidence>
<dbReference type="Proteomes" id="UP000265520">
    <property type="component" value="Unassembled WGS sequence"/>
</dbReference>